<evidence type="ECO:0000256" key="1">
    <source>
        <dbReference type="SAM" id="MobiDB-lite"/>
    </source>
</evidence>
<dbReference type="AlphaFoldDB" id="A0A364KSW0"/>
<proteinExistence type="predicted"/>
<keyword evidence="6" id="KW-1185">Reference proteome</keyword>
<keyword evidence="2" id="KW-0812">Transmembrane</keyword>
<name>A0A364KSW0_TALAM</name>
<keyword evidence="3" id="KW-0732">Signal</keyword>
<organism evidence="5 6">
    <name type="scientific">Talaromyces amestolkiae</name>
    <dbReference type="NCBI Taxonomy" id="1196081"/>
    <lineage>
        <taxon>Eukaryota</taxon>
        <taxon>Fungi</taxon>
        <taxon>Dikarya</taxon>
        <taxon>Ascomycota</taxon>
        <taxon>Pezizomycotina</taxon>
        <taxon>Eurotiomycetes</taxon>
        <taxon>Eurotiomycetidae</taxon>
        <taxon>Eurotiales</taxon>
        <taxon>Trichocomaceae</taxon>
        <taxon>Talaromyces</taxon>
        <taxon>Talaromyces sect. Talaromyces</taxon>
    </lineage>
</organism>
<evidence type="ECO:0000256" key="2">
    <source>
        <dbReference type="SAM" id="Phobius"/>
    </source>
</evidence>
<dbReference type="Proteomes" id="UP000249363">
    <property type="component" value="Unassembled WGS sequence"/>
</dbReference>
<feature type="domain" description="Mid2" evidence="4">
    <location>
        <begin position="150"/>
        <end position="210"/>
    </location>
</feature>
<sequence length="293" mass="30891">MFSTIKLERTALLLTSLIAILSPSLSAVALANQTCYYPDGSIAQGDKPCGNGTDVACCGSGGICLSNGLCMDVAQPNTLARSSCTDKSWTSGNCPNYCLQETSFNKSGCSIILFSYLNSVGEYCCNNMDASDNTPICAYNLSTFQIPDSSIVPGFALLSDYTTISNATSSTNATSTNATCSTENNSNSDHHTVIGVGVGVGVSLGLVALASIAWALWERQKLNRYKTETLASAKASSPYSDAAPQQQAYNMTPMDTGAYGQPAPTYNHSNNQYNSALLSEMGTRGPVELDSRK</sequence>
<dbReference type="OrthoDB" id="4224364at2759"/>
<keyword evidence="2" id="KW-0472">Membrane</keyword>
<dbReference type="Pfam" id="PF04478">
    <property type="entry name" value="Mid2"/>
    <property type="match status" value="1"/>
</dbReference>
<dbReference type="InterPro" id="IPR007567">
    <property type="entry name" value="Mid2_dom"/>
</dbReference>
<accession>A0A364KSW0</accession>
<evidence type="ECO:0000256" key="3">
    <source>
        <dbReference type="SAM" id="SignalP"/>
    </source>
</evidence>
<reference evidence="5 6" key="1">
    <citation type="journal article" date="2017" name="Biotechnol. Biofuels">
        <title>Differential beta-glucosidase expression as a function of carbon source availability in Talaromyces amestolkiae: a genomic and proteomic approach.</title>
        <authorList>
            <person name="de Eugenio L.I."/>
            <person name="Mendez-Liter J.A."/>
            <person name="Nieto-Dominguez M."/>
            <person name="Alonso L."/>
            <person name="Gil-Munoz J."/>
            <person name="Barriuso J."/>
            <person name="Prieto A."/>
            <person name="Martinez M.J."/>
        </authorList>
    </citation>
    <scope>NUCLEOTIDE SEQUENCE [LARGE SCALE GENOMIC DNA]</scope>
    <source>
        <strain evidence="5 6">CIB</strain>
    </source>
</reference>
<dbReference type="EMBL" id="MIKG01000004">
    <property type="protein sequence ID" value="RAO66637.1"/>
    <property type="molecule type" value="Genomic_DNA"/>
</dbReference>
<gene>
    <name evidence="5" type="ORF">BHQ10_002649</name>
</gene>
<keyword evidence="2" id="KW-1133">Transmembrane helix</keyword>
<evidence type="ECO:0000313" key="6">
    <source>
        <dbReference type="Proteomes" id="UP000249363"/>
    </source>
</evidence>
<evidence type="ECO:0000313" key="5">
    <source>
        <dbReference type="EMBL" id="RAO66637.1"/>
    </source>
</evidence>
<comment type="caution">
    <text evidence="5">The sequence shown here is derived from an EMBL/GenBank/DDBJ whole genome shotgun (WGS) entry which is preliminary data.</text>
</comment>
<feature type="transmembrane region" description="Helical" evidence="2">
    <location>
        <begin position="193"/>
        <end position="217"/>
    </location>
</feature>
<feature type="signal peptide" evidence="3">
    <location>
        <begin position="1"/>
        <end position="31"/>
    </location>
</feature>
<dbReference type="STRING" id="1196081.A0A364KSW0"/>
<protein>
    <recommendedName>
        <fullName evidence="4">Mid2 domain-containing protein</fullName>
    </recommendedName>
</protein>
<dbReference type="RefSeq" id="XP_040731154.1">
    <property type="nucleotide sequence ID" value="XM_040874818.1"/>
</dbReference>
<feature type="chain" id="PRO_5016611293" description="Mid2 domain-containing protein" evidence="3">
    <location>
        <begin position="32"/>
        <end position="293"/>
    </location>
</feature>
<feature type="region of interest" description="Disordered" evidence="1">
    <location>
        <begin position="251"/>
        <end position="271"/>
    </location>
</feature>
<evidence type="ECO:0000259" key="4">
    <source>
        <dbReference type="Pfam" id="PF04478"/>
    </source>
</evidence>
<dbReference type="GeneID" id="63791866"/>